<organism evidence="1 2">
    <name type="scientific">Gimesia alba</name>
    <dbReference type="NCBI Taxonomy" id="2527973"/>
    <lineage>
        <taxon>Bacteria</taxon>
        <taxon>Pseudomonadati</taxon>
        <taxon>Planctomycetota</taxon>
        <taxon>Planctomycetia</taxon>
        <taxon>Planctomycetales</taxon>
        <taxon>Planctomycetaceae</taxon>
        <taxon>Gimesia</taxon>
    </lineage>
</organism>
<proteinExistence type="predicted"/>
<sequence>MQELFQCLNDLRAVLTGPLILKFIGKSQRPTPICVENAATGGELSTMASAGLKT</sequence>
<accession>A0A517RDQ2</accession>
<dbReference type="AlphaFoldDB" id="A0A517RDQ2"/>
<dbReference type="EMBL" id="CP036269">
    <property type="protein sequence ID" value="QDT41983.1"/>
    <property type="molecule type" value="Genomic_DNA"/>
</dbReference>
<reference evidence="1 2" key="1">
    <citation type="submission" date="2019-02" db="EMBL/GenBank/DDBJ databases">
        <title>Deep-cultivation of Planctomycetes and their phenomic and genomic characterization uncovers novel biology.</title>
        <authorList>
            <person name="Wiegand S."/>
            <person name="Jogler M."/>
            <person name="Boedeker C."/>
            <person name="Pinto D."/>
            <person name="Vollmers J."/>
            <person name="Rivas-Marin E."/>
            <person name="Kohn T."/>
            <person name="Peeters S.H."/>
            <person name="Heuer A."/>
            <person name="Rast P."/>
            <person name="Oberbeckmann S."/>
            <person name="Bunk B."/>
            <person name="Jeske O."/>
            <person name="Meyerdierks A."/>
            <person name="Storesund J.E."/>
            <person name="Kallscheuer N."/>
            <person name="Luecker S."/>
            <person name="Lage O.M."/>
            <person name="Pohl T."/>
            <person name="Merkel B.J."/>
            <person name="Hornburger P."/>
            <person name="Mueller R.-W."/>
            <person name="Bruemmer F."/>
            <person name="Labrenz M."/>
            <person name="Spormann A.M."/>
            <person name="Op den Camp H."/>
            <person name="Overmann J."/>
            <person name="Amann R."/>
            <person name="Jetten M.S.M."/>
            <person name="Mascher T."/>
            <person name="Medema M.H."/>
            <person name="Devos D.P."/>
            <person name="Kaster A.-K."/>
            <person name="Ovreas L."/>
            <person name="Rohde M."/>
            <person name="Galperin M.Y."/>
            <person name="Jogler C."/>
        </authorList>
    </citation>
    <scope>NUCLEOTIDE SEQUENCE [LARGE SCALE GENOMIC DNA]</scope>
    <source>
        <strain evidence="1 2">Pan241w</strain>
    </source>
</reference>
<evidence type="ECO:0000313" key="1">
    <source>
        <dbReference type="EMBL" id="QDT41983.1"/>
    </source>
</evidence>
<evidence type="ECO:0000313" key="2">
    <source>
        <dbReference type="Proteomes" id="UP000317171"/>
    </source>
</evidence>
<dbReference type="Proteomes" id="UP000317171">
    <property type="component" value="Chromosome"/>
</dbReference>
<gene>
    <name evidence="1" type="ORF">Pan241w_20630</name>
</gene>
<name>A0A517RDQ2_9PLAN</name>
<keyword evidence="2" id="KW-1185">Reference proteome</keyword>
<dbReference type="KEGG" id="gaz:Pan241w_20630"/>
<protein>
    <submittedName>
        <fullName evidence="1">Uncharacterized protein</fullName>
    </submittedName>
</protein>